<evidence type="ECO:0000313" key="2">
    <source>
        <dbReference type="EMBL" id="MCI62561.1"/>
    </source>
</evidence>
<keyword evidence="3" id="KW-1185">Reference proteome</keyword>
<dbReference type="EMBL" id="LXQA010620987">
    <property type="protein sequence ID" value="MCI62561.1"/>
    <property type="molecule type" value="Genomic_DNA"/>
</dbReference>
<proteinExistence type="predicted"/>
<name>A0A392TN10_9FABA</name>
<evidence type="ECO:0000256" key="1">
    <source>
        <dbReference type="SAM" id="MobiDB-lite"/>
    </source>
</evidence>
<comment type="caution">
    <text evidence="2">The sequence shown here is derived from an EMBL/GenBank/DDBJ whole genome shotgun (WGS) entry which is preliminary data.</text>
</comment>
<organism evidence="2 3">
    <name type="scientific">Trifolium medium</name>
    <dbReference type="NCBI Taxonomy" id="97028"/>
    <lineage>
        <taxon>Eukaryota</taxon>
        <taxon>Viridiplantae</taxon>
        <taxon>Streptophyta</taxon>
        <taxon>Embryophyta</taxon>
        <taxon>Tracheophyta</taxon>
        <taxon>Spermatophyta</taxon>
        <taxon>Magnoliopsida</taxon>
        <taxon>eudicotyledons</taxon>
        <taxon>Gunneridae</taxon>
        <taxon>Pentapetalae</taxon>
        <taxon>rosids</taxon>
        <taxon>fabids</taxon>
        <taxon>Fabales</taxon>
        <taxon>Fabaceae</taxon>
        <taxon>Papilionoideae</taxon>
        <taxon>50 kb inversion clade</taxon>
        <taxon>NPAAA clade</taxon>
        <taxon>Hologalegina</taxon>
        <taxon>IRL clade</taxon>
        <taxon>Trifolieae</taxon>
        <taxon>Trifolium</taxon>
    </lineage>
</organism>
<feature type="region of interest" description="Disordered" evidence="1">
    <location>
        <begin position="1"/>
        <end position="23"/>
    </location>
</feature>
<evidence type="ECO:0000313" key="3">
    <source>
        <dbReference type="Proteomes" id="UP000265520"/>
    </source>
</evidence>
<dbReference type="Proteomes" id="UP000265520">
    <property type="component" value="Unassembled WGS sequence"/>
</dbReference>
<feature type="non-terminal residue" evidence="2">
    <location>
        <position position="1"/>
    </location>
</feature>
<dbReference type="AlphaFoldDB" id="A0A392TN10"/>
<sequence length="80" mass="8640">KRRVASEPSLSSNHTTGGGLYMQPLRCLSQNRAQRYSLSVKLRSENSIPGSPVKESLYNAPSAGPNVLLMGRVGQPIKSD</sequence>
<reference evidence="2 3" key="1">
    <citation type="journal article" date="2018" name="Front. Plant Sci.">
        <title>Red Clover (Trifolium pratense) and Zigzag Clover (T. medium) - A Picture of Genomic Similarities and Differences.</title>
        <authorList>
            <person name="Dluhosova J."/>
            <person name="Istvanek J."/>
            <person name="Nedelnik J."/>
            <person name="Repkova J."/>
        </authorList>
    </citation>
    <scope>NUCLEOTIDE SEQUENCE [LARGE SCALE GENOMIC DNA]</scope>
    <source>
        <strain evidence="3">cv. 10/8</strain>
        <tissue evidence="2">Leaf</tissue>
    </source>
</reference>
<accession>A0A392TN10</accession>
<feature type="region of interest" description="Disordered" evidence="1">
    <location>
        <begin position="45"/>
        <end position="80"/>
    </location>
</feature>
<protein>
    <submittedName>
        <fullName evidence="2">Uncharacterized protein</fullName>
    </submittedName>
</protein>